<dbReference type="Proteomes" id="UP000239874">
    <property type="component" value="Unassembled WGS sequence"/>
</dbReference>
<sequence>MVGAVRYEFVVAGVLSERALTVFSELQVSRRRRSICLYGPVAGREGLRSVLFGGDRRCGQAWDGSFCKSRCQGQGLVRWAEESVAQSRGRSSSVRSRSPRHARSHATSPDESSG</sequence>
<reference evidence="2 3" key="1">
    <citation type="submission" date="2018-02" db="EMBL/GenBank/DDBJ databases">
        <title>8 Nocardia nova and 1 Nocardia cyriacigeorgica strain used for evolution to TMP-SMX.</title>
        <authorList>
            <person name="Mehta H."/>
            <person name="Weng J."/>
            <person name="Shamoo Y."/>
        </authorList>
    </citation>
    <scope>NUCLEOTIDE SEQUENCE [LARGE SCALE GENOMIC DNA]</scope>
    <source>
        <strain evidence="2 3">MDA3139</strain>
    </source>
</reference>
<evidence type="ECO:0000313" key="2">
    <source>
        <dbReference type="EMBL" id="PPJ36385.1"/>
    </source>
</evidence>
<feature type="region of interest" description="Disordered" evidence="1">
    <location>
        <begin position="81"/>
        <end position="114"/>
    </location>
</feature>
<organism evidence="2 3">
    <name type="scientific">Nocardia nova</name>
    <dbReference type="NCBI Taxonomy" id="37330"/>
    <lineage>
        <taxon>Bacteria</taxon>
        <taxon>Bacillati</taxon>
        <taxon>Actinomycetota</taxon>
        <taxon>Actinomycetes</taxon>
        <taxon>Mycobacteriales</taxon>
        <taxon>Nocardiaceae</taxon>
        <taxon>Nocardia</taxon>
    </lineage>
</organism>
<comment type="caution">
    <text evidence="2">The sequence shown here is derived from an EMBL/GenBank/DDBJ whole genome shotgun (WGS) entry which is preliminary data.</text>
</comment>
<protein>
    <submittedName>
        <fullName evidence="2">Uncharacterized protein</fullName>
    </submittedName>
</protein>
<accession>A0A2S6AMC2</accession>
<evidence type="ECO:0000313" key="3">
    <source>
        <dbReference type="Proteomes" id="UP000239874"/>
    </source>
</evidence>
<feature type="compositionally biased region" description="Low complexity" evidence="1">
    <location>
        <begin position="83"/>
        <end position="96"/>
    </location>
</feature>
<gene>
    <name evidence="2" type="ORF">C5E45_20250</name>
</gene>
<name>A0A2S6AMC2_9NOCA</name>
<dbReference type="EMBL" id="PSZC01000014">
    <property type="protein sequence ID" value="PPJ36385.1"/>
    <property type="molecule type" value="Genomic_DNA"/>
</dbReference>
<evidence type="ECO:0000256" key="1">
    <source>
        <dbReference type="SAM" id="MobiDB-lite"/>
    </source>
</evidence>
<dbReference type="AlphaFoldDB" id="A0A2S6AMC2"/>
<proteinExistence type="predicted"/>